<feature type="transmembrane region" description="Helical" evidence="1">
    <location>
        <begin position="259"/>
        <end position="283"/>
    </location>
</feature>
<feature type="transmembrane region" description="Helical" evidence="1">
    <location>
        <begin position="193"/>
        <end position="213"/>
    </location>
</feature>
<feature type="transmembrane region" description="Helical" evidence="1">
    <location>
        <begin position="123"/>
        <end position="147"/>
    </location>
</feature>
<keyword evidence="1" id="KW-1133">Transmembrane helix</keyword>
<evidence type="ECO:0000256" key="1">
    <source>
        <dbReference type="SAM" id="Phobius"/>
    </source>
</evidence>
<reference evidence="2" key="1">
    <citation type="submission" date="2023-04" db="EMBL/GenBank/DDBJ databases">
        <title>Phytophthora fragariaefolia NBRC 109709.</title>
        <authorList>
            <person name="Ichikawa N."/>
            <person name="Sato H."/>
            <person name="Tonouchi N."/>
        </authorList>
    </citation>
    <scope>NUCLEOTIDE SEQUENCE</scope>
    <source>
        <strain evidence="2">NBRC 109709</strain>
    </source>
</reference>
<feature type="transmembrane region" description="Helical" evidence="1">
    <location>
        <begin position="508"/>
        <end position="526"/>
    </location>
</feature>
<keyword evidence="3" id="KW-1185">Reference proteome</keyword>
<evidence type="ECO:0000313" key="3">
    <source>
        <dbReference type="Proteomes" id="UP001165121"/>
    </source>
</evidence>
<protein>
    <submittedName>
        <fullName evidence="2">Unnamed protein product</fullName>
    </submittedName>
</protein>
<sequence length="584" mass="65525">MPNASRIREFLENLWWNLSDGCYTMQLAHYGGKYSIERTLAFEEYTCNTSVIRVLLVIMGLPIFTCAILLCQELIPLQNPHEGWKANWGFWLRAFVLGIANGHEAITQVPPWLKVPSFSSTDIVVFSFFTGIGLVAGGVVMAEIWVFPIPFFLLTSSVILSAILAGLLRIVAGGAVFQIIASRKEELRRLNNVATLEALMCAGYPVYQILFAMTNSTPYELPVILLLSVVKLVVKRVFRSAASHEEDLIPKQVIFTVDLFDSFYLATFMQTLAATTIVAVILVDVADSAIELRQLHQRTKSVLARINELVNPSTSDKKVEKFHEVVRSLLLKTKALKDNLQEDWRVRSCITHKLSSRSKSLLDMLDRHLQTSTLDSSSHIQLPAPTFSSVVPLCGRITTKACVNSVPLNSTYKKGPPCIKVNPDMNKEVDYGKVRRRLQTTKVVALLQESLEILFTSECIVLTEYVEIIIPIIHGLFIFVTVHQPSAKYHSEMDGVTFDNVGSIVSRIFVYATFEFLSLVVLALIAKRNCGIHVLYQLAFVLETDIAFVPSKLIMWILYTLTYRVTHFGTFFSHSFNASSTELA</sequence>
<proteinExistence type="predicted"/>
<accession>A0A9W6WKR7</accession>
<feature type="transmembrane region" description="Helical" evidence="1">
    <location>
        <begin position="159"/>
        <end position="181"/>
    </location>
</feature>
<evidence type="ECO:0000313" key="2">
    <source>
        <dbReference type="EMBL" id="GMF17158.1"/>
    </source>
</evidence>
<dbReference type="Proteomes" id="UP001165121">
    <property type="component" value="Unassembled WGS sequence"/>
</dbReference>
<dbReference type="OrthoDB" id="127375at2759"/>
<gene>
    <name evidence="2" type="ORF">Pfra01_000110500</name>
</gene>
<name>A0A9W6WKR7_9STRA</name>
<dbReference type="EMBL" id="BSXT01000086">
    <property type="protein sequence ID" value="GMF17158.1"/>
    <property type="molecule type" value="Genomic_DNA"/>
</dbReference>
<keyword evidence="1" id="KW-0812">Transmembrane</keyword>
<feature type="transmembrane region" description="Helical" evidence="1">
    <location>
        <begin position="50"/>
        <end position="71"/>
    </location>
</feature>
<organism evidence="2 3">
    <name type="scientific">Phytophthora fragariaefolia</name>
    <dbReference type="NCBI Taxonomy" id="1490495"/>
    <lineage>
        <taxon>Eukaryota</taxon>
        <taxon>Sar</taxon>
        <taxon>Stramenopiles</taxon>
        <taxon>Oomycota</taxon>
        <taxon>Peronosporomycetes</taxon>
        <taxon>Peronosporales</taxon>
        <taxon>Peronosporaceae</taxon>
        <taxon>Phytophthora</taxon>
    </lineage>
</organism>
<dbReference type="AlphaFoldDB" id="A0A9W6WKR7"/>
<keyword evidence="1" id="KW-0472">Membrane</keyword>
<feature type="transmembrane region" description="Helical" evidence="1">
    <location>
        <begin position="538"/>
        <end position="559"/>
    </location>
</feature>
<comment type="caution">
    <text evidence="2">The sequence shown here is derived from an EMBL/GenBank/DDBJ whole genome shotgun (WGS) entry which is preliminary data.</text>
</comment>